<dbReference type="AlphaFoldDB" id="A0A9P0HBY0"/>
<gene>
    <name evidence="1" type="ORF">NEZAVI_LOCUS8680</name>
</gene>
<evidence type="ECO:0000313" key="1">
    <source>
        <dbReference type="EMBL" id="CAH1399181.1"/>
    </source>
</evidence>
<evidence type="ECO:0000313" key="2">
    <source>
        <dbReference type="Proteomes" id="UP001152798"/>
    </source>
</evidence>
<proteinExistence type="predicted"/>
<protein>
    <submittedName>
        <fullName evidence="1">Uncharacterized protein</fullName>
    </submittedName>
</protein>
<sequence length="468" mass="52126">MERKSLRMINFQDGILDSFYTACTTFQLYPLRHIRVWVAVGSSIEVAYLAKGISRIYIQILNEGSILTMNGPQRVIKYQCCHQKPLTMGSWPVTQPLPQPHADNSDFFLRVEARFINISFNARIFFRNLIWQSLEVVSASWIRFLSAQSMGNQHQILTPPQTTDQSTFCLRAQLAMAKDASKITPSPPLSAIQPLEVSEQHGYVTGVHSSKKPSPAKSPKAIESPWTFNFHPSTRGYAAAALVLSRLRSSKVCLTIQLQTLKSCLGSIKRGVVISSNGLVPVSTVEATDRLGLPTHVINEAQKVVLLNTARIGHSGIRRNELADIMAKQAITEETPVEDAFPKQVLVAEEYVRKEPVYCSFSPHEEFMETNNTSDTPHSLASSRVLVGGFDSTASCRTSPKSINGRPEPFFLSNVSPRLNCSNQRRAIIPWQPVYDTPFPGRLPVETALSYSPYVTRSVRGSCQMKQD</sequence>
<dbReference type="Proteomes" id="UP001152798">
    <property type="component" value="Chromosome 4"/>
</dbReference>
<accession>A0A9P0HBY0</accession>
<organism evidence="1 2">
    <name type="scientific">Nezara viridula</name>
    <name type="common">Southern green stink bug</name>
    <name type="synonym">Cimex viridulus</name>
    <dbReference type="NCBI Taxonomy" id="85310"/>
    <lineage>
        <taxon>Eukaryota</taxon>
        <taxon>Metazoa</taxon>
        <taxon>Ecdysozoa</taxon>
        <taxon>Arthropoda</taxon>
        <taxon>Hexapoda</taxon>
        <taxon>Insecta</taxon>
        <taxon>Pterygota</taxon>
        <taxon>Neoptera</taxon>
        <taxon>Paraneoptera</taxon>
        <taxon>Hemiptera</taxon>
        <taxon>Heteroptera</taxon>
        <taxon>Panheteroptera</taxon>
        <taxon>Pentatomomorpha</taxon>
        <taxon>Pentatomoidea</taxon>
        <taxon>Pentatomidae</taxon>
        <taxon>Pentatominae</taxon>
        <taxon>Nezara</taxon>
    </lineage>
</organism>
<keyword evidence="2" id="KW-1185">Reference proteome</keyword>
<dbReference type="EMBL" id="OV725080">
    <property type="protein sequence ID" value="CAH1399181.1"/>
    <property type="molecule type" value="Genomic_DNA"/>
</dbReference>
<name>A0A9P0HBY0_NEZVI</name>
<reference evidence="1" key="1">
    <citation type="submission" date="2022-01" db="EMBL/GenBank/DDBJ databases">
        <authorList>
            <person name="King R."/>
        </authorList>
    </citation>
    <scope>NUCLEOTIDE SEQUENCE</scope>
</reference>